<dbReference type="OrthoDB" id="202203at2759"/>
<dbReference type="SUPFAM" id="SSF51905">
    <property type="entry name" value="FAD/NAD(P)-binding domain"/>
    <property type="match status" value="1"/>
</dbReference>
<dbReference type="GeneID" id="8442677"/>
<dbReference type="STRING" id="336963.C4JHI5"/>
<dbReference type="InterPro" id="IPR036188">
    <property type="entry name" value="FAD/NAD-bd_sf"/>
</dbReference>
<evidence type="ECO:0000313" key="2">
    <source>
        <dbReference type="EMBL" id="EEP76499.1"/>
    </source>
</evidence>
<dbReference type="PANTHER" id="PTHR43735:SF24">
    <property type="entry name" value="NUCLEOTIDE-DISULPHIDE OXIDOREDUCTASE AMID-LIKE, PUTATIVE (AFU_ORTHOLOGUE AFUA_1G17180)-RELATED"/>
    <property type="match status" value="1"/>
</dbReference>
<dbReference type="eggNOG" id="KOG2495">
    <property type="taxonomic scope" value="Eukaryota"/>
</dbReference>
<dbReference type="Gene3D" id="3.50.50.100">
    <property type="match status" value="1"/>
</dbReference>
<sequence length="317" mass="34785">MHGNGLSSILPGRKPYKVLVVGGSYAGLSTTLNLLDLCHGKPTRFSLAASPDLRASNERIPVQITLVDERDGYYHLIGSPLAFASRDYAAKAWTRFQDIPALQTPEVRCVQGRVTSIDCQGKTATILETGTNRQIDEEYDYFVAASGLARNWPSAPQSLTREEYLQETRKHIKYLENAHDKIVVIGGGAVGIEMAAELKLAQPEKDVVLIHSRSKLLSSEPLPDEYRDNVLSLLHDSGVETIMSSRVVNILPTELKGGCAPSTVVELDDGRNIKASYVINAVSRYRPTSSYLPPSAISKDGYVRITPAYDVSTWPLI</sequence>
<gene>
    <name evidence="2" type="ORF">UREG_01348</name>
</gene>
<feature type="domain" description="FAD/NAD(P)-binding" evidence="1">
    <location>
        <begin position="16"/>
        <end position="282"/>
    </location>
</feature>
<dbReference type="VEuPathDB" id="FungiDB:UREG_01348"/>
<name>C4JHI5_UNCRE</name>
<dbReference type="InParanoid" id="C4JHI5"/>
<dbReference type="RefSeq" id="XP_002541832.1">
    <property type="nucleotide sequence ID" value="XM_002541786.1"/>
</dbReference>
<proteinExistence type="predicted"/>
<dbReference type="Proteomes" id="UP000002058">
    <property type="component" value="Unassembled WGS sequence"/>
</dbReference>
<dbReference type="KEGG" id="ure:UREG_01348"/>
<evidence type="ECO:0000259" key="1">
    <source>
        <dbReference type="Pfam" id="PF07992"/>
    </source>
</evidence>
<dbReference type="EMBL" id="CH476615">
    <property type="protein sequence ID" value="EEP76499.1"/>
    <property type="molecule type" value="Genomic_DNA"/>
</dbReference>
<dbReference type="Gene3D" id="3.50.50.60">
    <property type="entry name" value="FAD/NAD(P)-binding domain"/>
    <property type="match status" value="1"/>
</dbReference>
<keyword evidence="3" id="KW-1185">Reference proteome</keyword>
<reference evidence="3" key="1">
    <citation type="journal article" date="2009" name="Genome Res.">
        <title>Comparative genomic analyses of the human fungal pathogens Coccidioides and their relatives.</title>
        <authorList>
            <person name="Sharpton T.J."/>
            <person name="Stajich J.E."/>
            <person name="Rounsley S.D."/>
            <person name="Gardner M.J."/>
            <person name="Wortman J.R."/>
            <person name="Jordar V.S."/>
            <person name="Maiti R."/>
            <person name="Kodira C.D."/>
            <person name="Neafsey D.E."/>
            <person name="Zeng Q."/>
            <person name="Hung C.-Y."/>
            <person name="McMahan C."/>
            <person name="Muszewska A."/>
            <person name="Grynberg M."/>
            <person name="Mandel M.A."/>
            <person name="Kellner E.M."/>
            <person name="Barker B.M."/>
            <person name="Galgiani J.N."/>
            <person name="Orbach M.J."/>
            <person name="Kirkland T.N."/>
            <person name="Cole G.T."/>
            <person name="Henn M.R."/>
            <person name="Birren B.W."/>
            <person name="Taylor J.W."/>
        </authorList>
    </citation>
    <scope>NUCLEOTIDE SEQUENCE [LARGE SCALE GENOMIC DNA]</scope>
    <source>
        <strain evidence="3">UAMH 1704</strain>
    </source>
</reference>
<organism evidence="2 3">
    <name type="scientific">Uncinocarpus reesii (strain UAMH 1704)</name>
    <dbReference type="NCBI Taxonomy" id="336963"/>
    <lineage>
        <taxon>Eukaryota</taxon>
        <taxon>Fungi</taxon>
        <taxon>Dikarya</taxon>
        <taxon>Ascomycota</taxon>
        <taxon>Pezizomycotina</taxon>
        <taxon>Eurotiomycetes</taxon>
        <taxon>Eurotiomycetidae</taxon>
        <taxon>Onygenales</taxon>
        <taxon>Onygenaceae</taxon>
        <taxon>Uncinocarpus</taxon>
    </lineage>
</organism>
<dbReference type="GO" id="GO:0004174">
    <property type="term" value="F:electron-transferring-flavoprotein dehydrogenase activity"/>
    <property type="evidence" value="ECO:0007669"/>
    <property type="project" value="TreeGrafter"/>
</dbReference>
<dbReference type="PRINTS" id="PR00368">
    <property type="entry name" value="FADPNR"/>
</dbReference>
<dbReference type="InterPro" id="IPR023753">
    <property type="entry name" value="FAD/NAD-binding_dom"/>
</dbReference>
<dbReference type="HOGENOM" id="CLU_877717_0_0_1"/>
<dbReference type="GO" id="GO:0050660">
    <property type="term" value="F:flavin adenine dinucleotide binding"/>
    <property type="evidence" value="ECO:0007669"/>
    <property type="project" value="TreeGrafter"/>
</dbReference>
<dbReference type="PANTHER" id="PTHR43735">
    <property type="entry name" value="APOPTOSIS-INDUCING FACTOR 1"/>
    <property type="match status" value="1"/>
</dbReference>
<protein>
    <recommendedName>
        <fullName evidence="1">FAD/NAD(P)-binding domain-containing protein</fullName>
    </recommendedName>
</protein>
<evidence type="ECO:0000313" key="3">
    <source>
        <dbReference type="Proteomes" id="UP000002058"/>
    </source>
</evidence>
<dbReference type="AlphaFoldDB" id="C4JHI5"/>
<accession>C4JHI5</accession>
<dbReference type="Pfam" id="PF07992">
    <property type="entry name" value="Pyr_redox_2"/>
    <property type="match status" value="1"/>
</dbReference>
<dbReference type="GO" id="GO:0005737">
    <property type="term" value="C:cytoplasm"/>
    <property type="evidence" value="ECO:0007669"/>
    <property type="project" value="TreeGrafter"/>
</dbReference>